<dbReference type="EMBL" id="CP001734">
    <property type="protein sequence ID" value="ACV68762.1"/>
    <property type="molecule type" value="Genomic_DNA"/>
</dbReference>
<dbReference type="Proteomes" id="UP000001052">
    <property type="component" value="Chromosome"/>
</dbReference>
<evidence type="ECO:0000256" key="3">
    <source>
        <dbReference type="ARBA" id="ARBA00022989"/>
    </source>
</evidence>
<dbReference type="eggNOG" id="COG0619">
    <property type="taxonomic scope" value="Bacteria"/>
</dbReference>
<organism evidence="6 7">
    <name type="scientific">Desulfohalobium retbaense (strain ATCC 49708 / DSM 5692 / JCM 16813 / HR100)</name>
    <dbReference type="NCBI Taxonomy" id="485915"/>
    <lineage>
        <taxon>Bacteria</taxon>
        <taxon>Pseudomonadati</taxon>
        <taxon>Thermodesulfobacteriota</taxon>
        <taxon>Desulfovibrionia</taxon>
        <taxon>Desulfovibrionales</taxon>
        <taxon>Desulfohalobiaceae</taxon>
        <taxon>Desulfohalobium</taxon>
    </lineage>
</organism>
<comment type="subcellular location">
    <subcellularLocation>
        <location evidence="1">Membrane</location>
        <topology evidence="1">Multi-pass membrane protein</topology>
    </subcellularLocation>
</comment>
<proteinExistence type="predicted"/>
<dbReference type="AlphaFoldDB" id="C8X2W5"/>
<evidence type="ECO:0000313" key="7">
    <source>
        <dbReference type="Proteomes" id="UP000001052"/>
    </source>
</evidence>
<protein>
    <submittedName>
        <fullName evidence="6">Cobalt transport protein</fullName>
    </submittedName>
</protein>
<evidence type="ECO:0000256" key="4">
    <source>
        <dbReference type="ARBA" id="ARBA00023136"/>
    </source>
</evidence>
<gene>
    <name evidence="6" type="ordered locus">Dret_1475</name>
</gene>
<dbReference type="GO" id="GO:0005886">
    <property type="term" value="C:plasma membrane"/>
    <property type="evidence" value="ECO:0007669"/>
    <property type="project" value="UniProtKB-ARBA"/>
</dbReference>
<keyword evidence="4 5" id="KW-0472">Membrane</keyword>
<evidence type="ECO:0000256" key="5">
    <source>
        <dbReference type="SAM" id="Phobius"/>
    </source>
</evidence>
<sequence>MSAPTDPIHNHFAAPGTAPLLRAGLQLLIATALAGFALLSRSWFLVAVCAGCEAVFLLVCRPRLRDVARKFWIFGPQFVLIVGLYILRLGPSPGVISEGARVALQIWLAFLPGIVLYHSLSWAQARRLAHLLLPQQTAFALCTAVTFVPMLLRECREIYRVQLLRGARLRPKDMLSPAGWRDLAHSLLFPTVFQCLKTAHELALAARLRGFPGPARKRIWPYD</sequence>
<keyword evidence="3 5" id="KW-1133">Transmembrane helix</keyword>
<reference evidence="7" key="1">
    <citation type="submission" date="2009-09" db="EMBL/GenBank/DDBJ databases">
        <title>The complete chromosome of Desulfohalobium retbaense DSM 5692.</title>
        <authorList>
            <consortium name="US DOE Joint Genome Institute (JGI-PGF)"/>
            <person name="Lucas S."/>
            <person name="Copeland A."/>
            <person name="Lapidus A."/>
            <person name="Glavina del Rio T."/>
            <person name="Dalin E."/>
            <person name="Tice H."/>
            <person name="Bruce D."/>
            <person name="Goodwin L."/>
            <person name="Pitluck S."/>
            <person name="Kyrpides N."/>
            <person name="Mavromatis K."/>
            <person name="Ivanova N."/>
            <person name="Mikhailova N."/>
            <person name="Munk A.C."/>
            <person name="Brettin T."/>
            <person name="Detter J.C."/>
            <person name="Han C."/>
            <person name="Tapia R."/>
            <person name="Larimer F."/>
            <person name="Land M."/>
            <person name="Hauser L."/>
            <person name="Markowitz V."/>
            <person name="Cheng J.-F."/>
            <person name="Hugenholtz P."/>
            <person name="Woyke T."/>
            <person name="Wu D."/>
            <person name="Spring S."/>
            <person name="Klenk H.-P."/>
            <person name="Eisen J.A."/>
        </authorList>
    </citation>
    <scope>NUCLEOTIDE SEQUENCE [LARGE SCALE GENOMIC DNA]</scope>
    <source>
        <strain evidence="7">DSM 5692</strain>
    </source>
</reference>
<evidence type="ECO:0000256" key="1">
    <source>
        <dbReference type="ARBA" id="ARBA00004141"/>
    </source>
</evidence>
<dbReference type="CDD" id="cd16914">
    <property type="entry name" value="EcfT"/>
    <property type="match status" value="1"/>
</dbReference>
<keyword evidence="2 5" id="KW-0812">Transmembrane</keyword>
<dbReference type="STRING" id="485915.Dret_1475"/>
<keyword evidence="7" id="KW-1185">Reference proteome</keyword>
<evidence type="ECO:0000256" key="2">
    <source>
        <dbReference type="ARBA" id="ARBA00022692"/>
    </source>
</evidence>
<dbReference type="HOGENOM" id="CLU_099017_0_0_7"/>
<dbReference type="RefSeq" id="WP_015751909.1">
    <property type="nucleotide sequence ID" value="NC_013223.1"/>
</dbReference>
<reference evidence="6 7" key="2">
    <citation type="journal article" date="2010" name="Stand. Genomic Sci.">
        <title>Complete genome sequence of Desulfohalobium retbaense type strain (HR(100)).</title>
        <authorList>
            <person name="Spring S."/>
            <person name="Nolan M."/>
            <person name="Lapidus A."/>
            <person name="Glavina Del Rio T."/>
            <person name="Copeland A."/>
            <person name="Tice H."/>
            <person name="Cheng J.F."/>
            <person name="Lucas S."/>
            <person name="Land M."/>
            <person name="Chen F."/>
            <person name="Bruce D."/>
            <person name="Goodwin L."/>
            <person name="Pitluck S."/>
            <person name="Ivanova N."/>
            <person name="Mavromatis K."/>
            <person name="Mikhailova N."/>
            <person name="Pati A."/>
            <person name="Chen A."/>
            <person name="Palaniappan K."/>
            <person name="Hauser L."/>
            <person name="Chang Y.J."/>
            <person name="Jeffries C.D."/>
            <person name="Munk C."/>
            <person name="Kiss H."/>
            <person name="Chain P."/>
            <person name="Han C."/>
            <person name="Brettin T."/>
            <person name="Detter J.C."/>
            <person name="Schuler E."/>
            <person name="Goker M."/>
            <person name="Rohde M."/>
            <person name="Bristow J."/>
            <person name="Eisen J.A."/>
            <person name="Markowitz V."/>
            <person name="Hugenholtz P."/>
            <person name="Kyrpides N.C."/>
            <person name="Klenk H.P."/>
        </authorList>
    </citation>
    <scope>NUCLEOTIDE SEQUENCE [LARGE SCALE GENOMIC DNA]</scope>
    <source>
        <strain evidence="6 7">DSM 5692</strain>
    </source>
</reference>
<feature type="transmembrane region" description="Helical" evidence="5">
    <location>
        <begin position="102"/>
        <end position="120"/>
    </location>
</feature>
<feature type="transmembrane region" description="Helical" evidence="5">
    <location>
        <begin position="132"/>
        <end position="152"/>
    </location>
</feature>
<accession>C8X2W5</accession>
<feature type="transmembrane region" description="Helical" evidence="5">
    <location>
        <begin position="43"/>
        <end position="59"/>
    </location>
</feature>
<dbReference type="InterPro" id="IPR003339">
    <property type="entry name" value="ABC/ECF_trnsptr_transmembrane"/>
</dbReference>
<dbReference type="KEGG" id="drt:Dret_1475"/>
<name>C8X2W5_DESRD</name>
<feature type="transmembrane region" description="Helical" evidence="5">
    <location>
        <begin position="71"/>
        <end position="90"/>
    </location>
</feature>
<evidence type="ECO:0000313" key="6">
    <source>
        <dbReference type="EMBL" id="ACV68762.1"/>
    </source>
</evidence>